<dbReference type="SMART" id="SM00382">
    <property type="entry name" value="AAA"/>
    <property type="match status" value="1"/>
</dbReference>
<feature type="domain" description="ABC transporter" evidence="3">
    <location>
        <begin position="2"/>
        <end position="233"/>
    </location>
</feature>
<dbReference type="EMBL" id="JAESWA010000029">
    <property type="protein sequence ID" value="MBL4934087.1"/>
    <property type="molecule type" value="Genomic_DNA"/>
</dbReference>
<evidence type="ECO:0000313" key="5">
    <source>
        <dbReference type="Proteomes" id="UP000623681"/>
    </source>
</evidence>
<dbReference type="SUPFAM" id="SSF52540">
    <property type="entry name" value="P-loop containing nucleoside triphosphate hydrolases"/>
    <property type="match status" value="1"/>
</dbReference>
<dbReference type="GO" id="GO:0016887">
    <property type="term" value="F:ATP hydrolysis activity"/>
    <property type="evidence" value="ECO:0007669"/>
    <property type="project" value="InterPro"/>
</dbReference>
<dbReference type="InterPro" id="IPR017871">
    <property type="entry name" value="ABC_transporter-like_CS"/>
</dbReference>
<reference evidence="4" key="1">
    <citation type="submission" date="2021-01" db="EMBL/GenBank/DDBJ databases">
        <title>Genome public.</title>
        <authorList>
            <person name="Liu C."/>
            <person name="Sun Q."/>
        </authorList>
    </citation>
    <scope>NUCLEOTIDE SEQUENCE</scope>
    <source>
        <strain evidence="4">YIM B02565</strain>
    </source>
</reference>
<organism evidence="4 5">
    <name type="scientific">Clostridium paridis</name>
    <dbReference type="NCBI Taxonomy" id="2803863"/>
    <lineage>
        <taxon>Bacteria</taxon>
        <taxon>Bacillati</taxon>
        <taxon>Bacillota</taxon>
        <taxon>Clostridia</taxon>
        <taxon>Eubacteriales</taxon>
        <taxon>Clostridiaceae</taxon>
        <taxon>Clostridium</taxon>
    </lineage>
</organism>
<dbReference type="InterPro" id="IPR003593">
    <property type="entry name" value="AAA+_ATPase"/>
</dbReference>
<dbReference type="Gene3D" id="3.40.50.300">
    <property type="entry name" value="P-loop containing nucleotide triphosphate hydrolases"/>
    <property type="match status" value="1"/>
</dbReference>
<evidence type="ECO:0000256" key="1">
    <source>
        <dbReference type="ARBA" id="ARBA00022741"/>
    </source>
</evidence>
<proteinExistence type="predicted"/>
<dbReference type="PANTHER" id="PTHR43514:SF1">
    <property type="entry name" value="SULFATE_THIOSULFATE IMPORT ATP-BINDING PROTEIN CYSA"/>
    <property type="match status" value="1"/>
</dbReference>
<dbReference type="GO" id="GO:0005524">
    <property type="term" value="F:ATP binding"/>
    <property type="evidence" value="ECO:0007669"/>
    <property type="project" value="UniProtKB-KW"/>
</dbReference>
<dbReference type="PANTHER" id="PTHR43514">
    <property type="entry name" value="ABC TRANSPORTER I FAMILY MEMBER 10"/>
    <property type="match status" value="1"/>
</dbReference>
<keyword evidence="1" id="KW-0547">Nucleotide-binding</keyword>
<dbReference type="InterPro" id="IPR027417">
    <property type="entry name" value="P-loop_NTPase"/>
</dbReference>
<sequence length="355" mass="40219">MSLFVDIKKSLPGFDLNVNFESNKHTLGILGESGCGKSITLKCIAGLIKPDSGKIILNNKILFDSEKGINVPIQKRKIGFLFQNYALFPHMTVEENIAYAMKGYSKTQKREITNENLNLMRISNLRTNYPHQLSGGQQQRVALARALAVEPEALLLDEPFSALDNHLRSIMIKHMTETLSNYSGSTLFVTHNLEEAYALCENLVIISKGRNVSNGDKNEIFKNPSSIAAAKITGCKNLSKAKAISTNTIELTDWKCTIKLNKEILPDITHIGIRAHYITLAKENSINSFNVWPSYTCETPFRRMVYLKLHKEPISPNDYNLQWDISTEEWNLIKDKPLPWRISLNEDFLIFISED</sequence>
<evidence type="ECO:0000313" key="4">
    <source>
        <dbReference type="EMBL" id="MBL4934087.1"/>
    </source>
</evidence>
<dbReference type="Pfam" id="PF00005">
    <property type="entry name" value="ABC_tran"/>
    <property type="match status" value="1"/>
</dbReference>
<evidence type="ECO:0000256" key="2">
    <source>
        <dbReference type="ARBA" id="ARBA00022840"/>
    </source>
</evidence>
<dbReference type="RefSeq" id="WP_202769547.1">
    <property type="nucleotide sequence ID" value="NZ_JAESWA010000029.1"/>
</dbReference>
<gene>
    <name evidence="4" type="ORF">JK634_20050</name>
</gene>
<keyword evidence="2 4" id="KW-0067">ATP-binding</keyword>
<dbReference type="PROSITE" id="PS00211">
    <property type="entry name" value="ABC_TRANSPORTER_1"/>
    <property type="match status" value="1"/>
</dbReference>
<dbReference type="InterPro" id="IPR003439">
    <property type="entry name" value="ABC_transporter-like_ATP-bd"/>
</dbReference>
<comment type="caution">
    <text evidence="4">The sequence shown here is derived from an EMBL/GenBank/DDBJ whole genome shotgun (WGS) entry which is preliminary data.</text>
</comment>
<keyword evidence="5" id="KW-1185">Reference proteome</keyword>
<dbReference type="Proteomes" id="UP000623681">
    <property type="component" value="Unassembled WGS sequence"/>
</dbReference>
<dbReference type="AlphaFoldDB" id="A0A937FK94"/>
<evidence type="ECO:0000259" key="3">
    <source>
        <dbReference type="PROSITE" id="PS50893"/>
    </source>
</evidence>
<name>A0A937FK94_9CLOT</name>
<dbReference type="InterPro" id="IPR050334">
    <property type="entry name" value="Molybdenum_import_ModC"/>
</dbReference>
<accession>A0A937FK94</accession>
<dbReference type="PROSITE" id="PS50893">
    <property type="entry name" value="ABC_TRANSPORTER_2"/>
    <property type="match status" value="1"/>
</dbReference>
<protein>
    <submittedName>
        <fullName evidence="4">Sulfate/molybdate ABC transporter ATP-binding protein</fullName>
    </submittedName>
</protein>